<feature type="transmembrane region" description="Helical" evidence="1">
    <location>
        <begin position="109"/>
        <end position="130"/>
    </location>
</feature>
<keyword evidence="3" id="KW-1185">Reference proteome</keyword>
<proteinExistence type="predicted"/>
<gene>
    <name evidence="2" type="ORF">CLV46_0403</name>
</gene>
<comment type="caution">
    <text evidence="2">The sequence shown here is derived from an EMBL/GenBank/DDBJ whole genome shotgun (WGS) entry which is preliminary data.</text>
</comment>
<name>A0A2M9CG15_9MICO</name>
<accession>A0A2M9CG15</accession>
<keyword evidence="1" id="KW-0472">Membrane</keyword>
<evidence type="ECO:0000313" key="3">
    <source>
        <dbReference type="Proteomes" id="UP000228758"/>
    </source>
</evidence>
<feature type="transmembrane region" description="Helical" evidence="1">
    <location>
        <begin position="12"/>
        <end position="38"/>
    </location>
</feature>
<keyword evidence="1" id="KW-0812">Transmembrane</keyword>
<dbReference type="EMBL" id="PGFF01000001">
    <property type="protein sequence ID" value="PJJ70874.1"/>
    <property type="molecule type" value="Genomic_DNA"/>
</dbReference>
<evidence type="ECO:0000256" key="1">
    <source>
        <dbReference type="SAM" id="Phobius"/>
    </source>
</evidence>
<organism evidence="2 3">
    <name type="scientific">Diaminobutyricimonas aerilata</name>
    <dbReference type="NCBI Taxonomy" id="1162967"/>
    <lineage>
        <taxon>Bacteria</taxon>
        <taxon>Bacillati</taxon>
        <taxon>Actinomycetota</taxon>
        <taxon>Actinomycetes</taxon>
        <taxon>Micrococcales</taxon>
        <taxon>Microbacteriaceae</taxon>
        <taxon>Diaminobutyricimonas</taxon>
    </lineage>
</organism>
<dbReference type="RefSeq" id="WP_100363249.1">
    <property type="nucleotide sequence ID" value="NZ_PGFF01000001.1"/>
</dbReference>
<feature type="transmembrane region" description="Helical" evidence="1">
    <location>
        <begin position="50"/>
        <end position="70"/>
    </location>
</feature>
<reference evidence="2 3" key="1">
    <citation type="submission" date="2017-11" db="EMBL/GenBank/DDBJ databases">
        <title>Genomic Encyclopedia of Archaeal and Bacterial Type Strains, Phase II (KMG-II): From Individual Species to Whole Genera.</title>
        <authorList>
            <person name="Goeker M."/>
        </authorList>
    </citation>
    <scope>NUCLEOTIDE SEQUENCE [LARGE SCALE GENOMIC DNA]</scope>
    <source>
        <strain evidence="2 3">DSM 27393</strain>
    </source>
</reference>
<dbReference type="Pfam" id="PF19545">
    <property type="entry name" value="DUF6069"/>
    <property type="match status" value="1"/>
</dbReference>
<dbReference type="AlphaFoldDB" id="A0A2M9CG15"/>
<evidence type="ECO:0000313" key="2">
    <source>
        <dbReference type="EMBL" id="PJJ70874.1"/>
    </source>
</evidence>
<protein>
    <submittedName>
        <fullName evidence="2">Uncharacterized protein</fullName>
    </submittedName>
</protein>
<dbReference type="Proteomes" id="UP000228758">
    <property type="component" value="Unassembled WGS sequence"/>
</dbReference>
<dbReference type="InterPro" id="IPR045713">
    <property type="entry name" value="DUF6069"/>
</dbReference>
<sequence>MSTTLRRIDRPPVAVPLAIAVVAVLASALNALLALAGTSIGARGPGLQPIPFLSLTVLAAVGGAVGWHLVDRIAKRPSRVMRWLVPSFLAVSFLPDIFIGIAAGTGDGWVYAAVLMCMHVTTITVAVLTYRRLMPLKDREGRRDQDA</sequence>
<keyword evidence="1" id="KW-1133">Transmembrane helix</keyword>
<dbReference type="OrthoDB" id="4265116at2"/>
<feature type="transmembrane region" description="Helical" evidence="1">
    <location>
        <begin position="82"/>
        <end position="103"/>
    </location>
</feature>